<evidence type="ECO:0000313" key="3">
    <source>
        <dbReference type="Proteomes" id="UP001331561"/>
    </source>
</evidence>
<evidence type="ECO:0008006" key="4">
    <source>
        <dbReference type="Google" id="ProtNLM"/>
    </source>
</evidence>
<dbReference type="Proteomes" id="UP001331561">
    <property type="component" value="Unassembled WGS sequence"/>
</dbReference>
<feature type="signal peptide" evidence="1">
    <location>
        <begin position="1"/>
        <end position="34"/>
    </location>
</feature>
<dbReference type="RefSeq" id="WP_327599594.1">
    <property type="nucleotide sequence ID" value="NZ_JAYXHS010000002.1"/>
</dbReference>
<keyword evidence="3" id="KW-1185">Reference proteome</keyword>
<name>A0ABU6K4K3_9RHOO</name>
<gene>
    <name evidence="2" type="ORF">VVD49_12940</name>
</gene>
<evidence type="ECO:0000313" key="2">
    <source>
        <dbReference type="EMBL" id="MEC5386635.1"/>
    </source>
</evidence>
<protein>
    <recommendedName>
        <fullName evidence="4">tRNA_anti-like</fullName>
    </recommendedName>
</protein>
<proteinExistence type="predicted"/>
<sequence length="179" mass="19554">MKTAFSSNCPGKSRKYAILLFVVTAGLMAGFSGAARADYFDCKTFDDRNLCKLLNRYPAVKDLPVITAARIADLYRTKPGYAEDLLEDHPVVIEGSVASKEEKSGRVTVTLNESTDPATAIVLQLFATHPVAGDDGRVKSRTAQEVQAILRDGRLGVFQCVGDGVKKKIPVFKNCVLWR</sequence>
<keyword evidence="1" id="KW-0732">Signal</keyword>
<reference evidence="2 3" key="1">
    <citation type="submission" date="2024-01" db="EMBL/GenBank/DDBJ databases">
        <title>Uliginosibacterium soil sp. nov.</title>
        <authorList>
            <person name="Lv Y."/>
        </authorList>
    </citation>
    <scope>NUCLEOTIDE SEQUENCE [LARGE SCALE GENOMIC DNA]</scope>
    <source>
        <strain evidence="2 3">H3</strain>
    </source>
</reference>
<accession>A0ABU6K4K3</accession>
<dbReference type="EMBL" id="JAYXHS010000002">
    <property type="protein sequence ID" value="MEC5386635.1"/>
    <property type="molecule type" value="Genomic_DNA"/>
</dbReference>
<comment type="caution">
    <text evidence="2">The sequence shown here is derived from an EMBL/GenBank/DDBJ whole genome shotgun (WGS) entry which is preliminary data.</text>
</comment>
<evidence type="ECO:0000256" key="1">
    <source>
        <dbReference type="SAM" id="SignalP"/>
    </source>
</evidence>
<organism evidence="2 3">
    <name type="scientific">Uliginosibacterium silvisoli</name>
    <dbReference type="NCBI Taxonomy" id="3114758"/>
    <lineage>
        <taxon>Bacteria</taxon>
        <taxon>Pseudomonadati</taxon>
        <taxon>Pseudomonadota</taxon>
        <taxon>Betaproteobacteria</taxon>
        <taxon>Rhodocyclales</taxon>
        <taxon>Zoogloeaceae</taxon>
        <taxon>Uliginosibacterium</taxon>
    </lineage>
</organism>
<feature type="chain" id="PRO_5045805208" description="tRNA_anti-like" evidence="1">
    <location>
        <begin position="35"/>
        <end position="179"/>
    </location>
</feature>